<feature type="domain" description="Peptidase M28" evidence="2">
    <location>
        <begin position="103"/>
        <end position="286"/>
    </location>
</feature>
<dbReference type="PANTHER" id="PTHR12147">
    <property type="entry name" value="METALLOPEPTIDASE M28 FAMILY MEMBER"/>
    <property type="match status" value="1"/>
</dbReference>
<dbReference type="Proteomes" id="UP001374803">
    <property type="component" value="Chromosome"/>
</dbReference>
<dbReference type="PANTHER" id="PTHR12147:SF26">
    <property type="entry name" value="PEPTIDASE M28 DOMAIN-CONTAINING PROTEIN"/>
    <property type="match status" value="1"/>
</dbReference>
<feature type="transmembrane region" description="Helical" evidence="1">
    <location>
        <begin position="407"/>
        <end position="440"/>
    </location>
</feature>
<evidence type="ECO:0000259" key="2">
    <source>
        <dbReference type="Pfam" id="PF04389"/>
    </source>
</evidence>
<dbReference type="InterPro" id="IPR007484">
    <property type="entry name" value="Peptidase_M28"/>
</dbReference>
<dbReference type="EMBL" id="CP089983">
    <property type="protein sequence ID" value="WXB08943.1"/>
    <property type="molecule type" value="Genomic_DNA"/>
</dbReference>
<sequence>MMRIAVLLLFVVGYVALQLRLPASLPDSAPPRSFSADRAVGTLRRILGPGERPHPMGSDANASVAGRIVAELRESGYAPEVVEGTACGADATCGRPRNILVRGDDRQPRILLAAHYDSVPAGPGASDDGAGVATLLELARAIAAGAQVTARPWFLFTDGEEAGLLGAALFAQGQEREKLVPRFDFLLNADARGTGGPVFLFQSNPDSARAVHWYAQASRHPNTSSLLQAIAERLPNDTDFTVLDRDGAPGLNFAFIGHPLRYHTTADRVDHMDTRSVQQLGEQIFDLLSTPPPSGPDGRLVYFDVLGLAVARWGEGFNAFLAVAAFLACAAASVRLRPSRRAFVHAALACGAIPLAGLAAWPLMLLHPTPWAAAPLAFQCAALSLGVLVGVLASTPTPSNDAWAGTWTMLAALGIVLHLVLPGASFLLIVPSLVAGVAMLVGPAQAPALGGFVAALVLCEPALAIYDGLGREGLCALAMLAALATVASLPPWRPTPRAALFPAAALVVATLVAWRTPRITASDPAGVWRIARSHHATWMLGALSEAFVPPGATKLPRLEPPLPWQEFAVYTDTGTPVGAASEPGAVLRVEQDRLVIAASARPSRLALSLWLPRGVTLEMDGRAVDPSPEAGSLRATWVGGSAATFTVTGPEAPRTVVAELLACHDEPACSDPPPLPPGTAEFQMGTVLEVVYRSSNP</sequence>
<protein>
    <submittedName>
        <fullName evidence="3">M28 family peptidase</fullName>
    </submittedName>
</protein>
<feature type="transmembrane region" description="Helical" evidence="1">
    <location>
        <begin position="473"/>
        <end position="492"/>
    </location>
</feature>
<dbReference type="RefSeq" id="WP_394838618.1">
    <property type="nucleotide sequence ID" value="NZ_CP089929.1"/>
</dbReference>
<feature type="transmembrane region" description="Helical" evidence="1">
    <location>
        <begin position="317"/>
        <end position="336"/>
    </location>
</feature>
<accession>A0ABZ2LDD3</accession>
<proteinExistence type="predicted"/>
<dbReference type="SUPFAM" id="SSF53187">
    <property type="entry name" value="Zn-dependent exopeptidases"/>
    <property type="match status" value="1"/>
</dbReference>
<keyword evidence="1" id="KW-1133">Transmembrane helix</keyword>
<evidence type="ECO:0000313" key="3">
    <source>
        <dbReference type="EMBL" id="WXB08943.1"/>
    </source>
</evidence>
<keyword evidence="4" id="KW-1185">Reference proteome</keyword>
<keyword evidence="1" id="KW-0472">Membrane</keyword>
<evidence type="ECO:0000256" key="1">
    <source>
        <dbReference type="SAM" id="Phobius"/>
    </source>
</evidence>
<evidence type="ECO:0000313" key="4">
    <source>
        <dbReference type="Proteomes" id="UP001374803"/>
    </source>
</evidence>
<dbReference type="InterPro" id="IPR045175">
    <property type="entry name" value="M28_fam"/>
</dbReference>
<dbReference type="Gene3D" id="3.40.630.10">
    <property type="entry name" value="Zn peptidases"/>
    <property type="match status" value="1"/>
</dbReference>
<reference evidence="3" key="1">
    <citation type="submission" date="2021-12" db="EMBL/GenBank/DDBJ databases">
        <title>Discovery of the Pendulisporaceae a myxobacterial family with distinct sporulation behavior and unique specialized metabolism.</title>
        <authorList>
            <person name="Garcia R."/>
            <person name="Popoff A."/>
            <person name="Bader C.D."/>
            <person name="Loehr J."/>
            <person name="Walesch S."/>
            <person name="Walt C."/>
            <person name="Boldt J."/>
            <person name="Bunk B."/>
            <person name="Haeckl F.J.F.P.J."/>
            <person name="Gunesch A.P."/>
            <person name="Birkelbach J."/>
            <person name="Nuebel U."/>
            <person name="Pietschmann T."/>
            <person name="Bach T."/>
            <person name="Mueller R."/>
        </authorList>
    </citation>
    <scope>NUCLEOTIDE SEQUENCE</scope>
    <source>
        <strain evidence="3">MSr11367</strain>
    </source>
</reference>
<gene>
    <name evidence="3" type="ORF">LVJ94_17110</name>
</gene>
<feature type="transmembrane region" description="Helical" evidence="1">
    <location>
        <begin position="343"/>
        <end position="364"/>
    </location>
</feature>
<name>A0ABZ2LDD3_9BACT</name>
<feature type="transmembrane region" description="Helical" evidence="1">
    <location>
        <begin position="446"/>
        <end position="466"/>
    </location>
</feature>
<organism evidence="3 4">
    <name type="scientific">Pendulispora rubella</name>
    <dbReference type="NCBI Taxonomy" id="2741070"/>
    <lineage>
        <taxon>Bacteria</taxon>
        <taxon>Pseudomonadati</taxon>
        <taxon>Myxococcota</taxon>
        <taxon>Myxococcia</taxon>
        <taxon>Myxococcales</taxon>
        <taxon>Sorangiineae</taxon>
        <taxon>Pendulisporaceae</taxon>
        <taxon>Pendulispora</taxon>
    </lineage>
</organism>
<dbReference type="Pfam" id="PF04389">
    <property type="entry name" value="Peptidase_M28"/>
    <property type="match status" value="1"/>
</dbReference>
<feature type="transmembrane region" description="Helical" evidence="1">
    <location>
        <begin position="376"/>
        <end position="395"/>
    </location>
</feature>
<keyword evidence="1" id="KW-0812">Transmembrane</keyword>